<dbReference type="KEGG" id="spal:FM071_09825"/>
<dbReference type="AlphaFoldDB" id="A0A7M1BCQ6"/>
<dbReference type="InterPro" id="IPR041854">
    <property type="entry name" value="BFD-like_2Fe2S-bd_dom_sf"/>
</dbReference>
<keyword evidence="3" id="KW-1185">Reference proteome</keyword>
<sequence>MFSTFKVKEEHNCCTPQPKGKVECPECGQKAKGVLGKTVEHLVTEETKAKLDCFDGFYYCKTPSCEVVYFRGDEILTQENMSVVVGCKEGASPATVCYCFEWSKEKIKAELEATGKTTALEDIKAKMEDPGCSCEILNPSGGCCLGDVSKAIKELQS</sequence>
<dbReference type="CDD" id="cd10141">
    <property type="entry name" value="CopZ-like_Fer2_BFD-like"/>
    <property type="match status" value="1"/>
</dbReference>
<dbReference type="RefSeq" id="WP_193110831.1">
    <property type="nucleotide sequence ID" value="NZ_CP041406.1"/>
</dbReference>
<dbReference type="Proteomes" id="UP000593580">
    <property type="component" value="Chromosome"/>
</dbReference>
<accession>A0A7M1BCQ6</accession>
<reference evidence="2 3" key="1">
    <citation type="submission" date="2019-07" db="EMBL/GenBank/DDBJ databases">
        <title>Sulfurimonas paralvinellae sp. nov., a novel mesophilic, hydrogen- and sulfur-oxidizing chemolithoautotroph within the Epsilonproteo- bacteria isolated from a deep-sea hydrothermal vent polychaete nest, reclassification of Thiomicrospira denitrificans as Sulfurimonas denitrificans comb. nov. and emended description of the genus Sulfurimonas.</title>
        <authorList>
            <person name="Wang S."/>
            <person name="Jiang L."/>
            <person name="Shao Z."/>
        </authorList>
    </citation>
    <scope>NUCLEOTIDE SEQUENCE [LARGE SCALE GENOMIC DNA]</scope>
    <source>
        <strain evidence="2 3">GO25</strain>
    </source>
</reference>
<organism evidence="2 3">
    <name type="scientific">Sulfurimonas paralvinellae</name>
    <dbReference type="NCBI Taxonomy" id="317658"/>
    <lineage>
        <taxon>Bacteria</taxon>
        <taxon>Pseudomonadati</taxon>
        <taxon>Campylobacterota</taxon>
        <taxon>Epsilonproteobacteria</taxon>
        <taxon>Campylobacterales</taxon>
        <taxon>Sulfurimonadaceae</taxon>
        <taxon>Sulfurimonas</taxon>
    </lineage>
</organism>
<dbReference type="InterPro" id="IPR040890">
    <property type="entry name" value="Znf_CopZ"/>
</dbReference>
<feature type="domain" description="CopZ zinc binding" evidence="1">
    <location>
        <begin position="22"/>
        <end position="80"/>
    </location>
</feature>
<evidence type="ECO:0000313" key="3">
    <source>
        <dbReference type="Proteomes" id="UP000593580"/>
    </source>
</evidence>
<evidence type="ECO:0000313" key="2">
    <source>
        <dbReference type="EMBL" id="QOP46572.1"/>
    </source>
</evidence>
<name>A0A7M1BCQ6_9BACT</name>
<protein>
    <recommendedName>
        <fullName evidence="1">CopZ zinc binding domain-containing protein</fullName>
    </recommendedName>
</protein>
<evidence type="ECO:0000259" key="1">
    <source>
        <dbReference type="Pfam" id="PF18423"/>
    </source>
</evidence>
<proteinExistence type="predicted"/>
<dbReference type="Gene3D" id="2.20.25.270">
    <property type="match status" value="1"/>
</dbReference>
<dbReference type="EMBL" id="CP041406">
    <property type="protein sequence ID" value="QOP46572.1"/>
    <property type="molecule type" value="Genomic_DNA"/>
</dbReference>
<gene>
    <name evidence="2" type="ORF">FM071_09825</name>
</gene>
<dbReference type="Pfam" id="PF18423">
    <property type="entry name" value="zf_CopZ"/>
    <property type="match status" value="1"/>
</dbReference>
<dbReference type="NCBIfam" id="NF047645">
    <property type="entry name" value="CopZ_Nterm_CC"/>
    <property type="match status" value="1"/>
</dbReference>
<dbReference type="Gene3D" id="1.10.10.1100">
    <property type="entry name" value="BFD-like [2Fe-2S]-binding domain"/>
    <property type="match status" value="1"/>
</dbReference>